<protein>
    <submittedName>
        <fullName evidence="2">Uncharacterized protein</fullName>
    </submittedName>
</protein>
<comment type="caution">
    <text evidence="2">The sequence shown here is derived from an EMBL/GenBank/DDBJ whole genome shotgun (WGS) entry which is preliminary data.</text>
</comment>
<dbReference type="STRING" id="1685382.AVJ23_06620"/>
<dbReference type="Proteomes" id="UP000054396">
    <property type="component" value="Unassembled WGS sequence"/>
</dbReference>
<dbReference type="OrthoDB" id="9864892at2"/>
<organism evidence="2 3">
    <name type="scientific">Pseudoponticoccus marisrubri</name>
    <dbReference type="NCBI Taxonomy" id="1685382"/>
    <lineage>
        <taxon>Bacteria</taxon>
        <taxon>Pseudomonadati</taxon>
        <taxon>Pseudomonadota</taxon>
        <taxon>Alphaproteobacteria</taxon>
        <taxon>Rhodobacterales</taxon>
        <taxon>Roseobacteraceae</taxon>
        <taxon>Pseudoponticoccus</taxon>
    </lineage>
</organism>
<name>A0A0W7WLK9_9RHOB</name>
<dbReference type="AlphaFoldDB" id="A0A0W7WLK9"/>
<dbReference type="RefSeq" id="WP_058861379.1">
    <property type="nucleotide sequence ID" value="NZ_LPXO01000003.1"/>
</dbReference>
<evidence type="ECO:0000313" key="3">
    <source>
        <dbReference type="Proteomes" id="UP000054396"/>
    </source>
</evidence>
<sequence length="198" mass="21382">MNLFTSEKASAVLAIFLAVVGFYVTSVVEEIRSQPVVTYRFDRAPDGSAELRLENISLASLVEDSRFEIACVDLRPDCLRPQDGDADRFHKLTREPPVSPSNTSVDSTASGVALSATLVPGAVVRLTTQRSDAALEDDTTLEFYYTAAPNDPKSLLLIDGYTATAVFVGSYFHIMILAFGVALFGLVVVIVVPLFKSA</sequence>
<proteinExistence type="predicted"/>
<evidence type="ECO:0000313" key="2">
    <source>
        <dbReference type="EMBL" id="KUF11434.1"/>
    </source>
</evidence>
<keyword evidence="1" id="KW-0812">Transmembrane</keyword>
<accession>A0A0W7WLK9</accession>
<dbReference type="EMBL" id="LPXO01000003">
    <property type="protein sequence ID" value="KUF11434.1"/>
    <property type="molecule type" value="Genomic_DNA"/>
</dbReference>
<evidence type="ECO:0000256" key="1">
    <source>
        <dbReference type="SAM" id="Phobius"/>
    </source>
</evidence>
<reference evidence="2 3" key="1">
    <citation type="submission" date="2015-12" db="EMBL/GenBank/DDBJ databases">
        <authorList>
            <person name="Shamseldin A."/>
            <person name="Moawad H."/>
            <person name="Abd El-Rahim W.M."/>
            <person name="Sadowsky M.J."/>
        </authorList>
    </citation>
    <scope>NUCLEOTIDE SEQUENCE [LARGE SCALE GENOMIC DNA]</scope>
    <source>
        <strain evidence="2 3">SJ5A-1</strain>
    </source>
</reference>
<feature type="transmembrane region" description="Helical" evidence="1">
    <location>
        <begin position="171"/>
        <end position="195"/>
    </location>
</feature>
<gene>
    <name evidence="2" type="ORF">AVJ23_06620</name>
</gene>
<keyword evidence="3" id="KW-1185">Reference proteome</keyword>
<keyword evidence="1" id="KW-1133">Transmembrane helix</keyword>
<keyword evidence="1" id="KW-0472">Membrane</keyword>